<reference evidence="1" key="1">
    <citation type="submission" date="2023-07" db="EMBL/GenBank/DDBJ databases">
        <title>A chromosome-level genome assembly of Lolium multiflorum.</title>
        <authorList>
            <person name="Chen Y."/>
            <person name="Copetti D."/>
            <person name="Kolliker R."/>
            <person name="Studer B."/>
        </authorList>
    </citation>
    <scope>NUCLEOTIDE SEQUENCE</scope>
    <source>
        <strain evidence="1">02402/16</strain>
        <tissue evidence="1">Leaf</tissue>
    </source>
</reference>
<dbReference type="Proteomes" id="UP001231189">
    <property type="component" value="Unassembled WGS sequence"/>
</dbReference>
<organism evidence="1 2">
    <name type="scientific">Lolium multiflorum</name>
    <name type="common">Italian ryegrass</name>
    <name type="synonym">Lolium perenne subsp. multiflorum</name>
    <dbReference type="NCBI Taxonomy" id="4521"/>
    <lineage>
        <taxon>Eukaryota</taxon>
        <taxon>Viridiplantae</taxon>
        <taxon>Streptophyta</taxon>
        <taxon>Embryophyta</taxon>
        <taxon>Tracheophyta</taxon>
        <taxon>Spermatophyta</taxon>
        <taxon>Magnoliopsida</taxon>
        <taxon>Liliopsida</taxon>
        <taxon>Poales</taxon>
        <taxon>Poaceae</taxon>
        <taxon>BOP clade</taxon>
        <taxon>Pooideae</taxon>
        <taxon>Poodae</taxon>
        <taxon>Poeae</taxon>
        <taxon>Poeae Chloroplast Group 2 (Poeae type)</taxon>
        <taxon>Loliodinae</taxon>
        <taxon>Loliinae</taxon>
        <taxon>Lolium</taxon>
    </lineage>
</organism>
<accession>A0AAD8S3L9</accession>
<evidence type="ECO:0000313" key="1">
    <source>
        <dbReference type="EMBL" id="KAK1644560.1"/>
    </source>
</evidence>
<keyword evidence="2" id="KW-1185">Reference proteome</keyword>
<proteinExistence type="predicted"/>
<gene>
    <name evidence="1" type="ORF">QYE76_062365</name>
</gene>
<dbReference type="AlphaFoldDB" id="A0AAD8S3L9"/>
<name>A0AAD8S3L9_LOLMU</name>
<protein>
    <submittedName>
        <fullName evidence="1">Uncharacterized protein</fullName>
    </submittedName>
</protein>
<sequence>MGGIKAWVRATEYHRTCAQASSALGRHEEATYLLGGRPMARHFNGIIEVGVVDILRLFLLQSQKRYALKEAKIAACSGSLWSSASPSPPPPPSWHRICYERLVLLVAGVVEVEVWRLELGVEAAAATNSAAGGGCGCST</sequence>
<dbReference type="EMBL" id="JAUUTY010000004">
    <property type="protein sequence ID" value="KAK1644560.1"/>
    <property type="molecule type" value="Genomic_DNA"/>
</dbReference>
<evidence type="ECO:0000313" key="2">
    <source>
        <dbReference type="Proteomes" id="UP001231189"/>
    </source>
</evidence>
<comment type="caution">
    <text evidence="1">The sequence shown here is derived from an EMBL/GenBank/DDBJ whole genome shotgun (WGS) entry which is preliminary data.</text>
</comment>